<protein>
    <submittedName>
        <fullName evidence="2">Uncharacterized protein</fullName>
    </submittedName>
</protein>
<feature type="compositionally biased region" description="Low complexity" evidence="1">
    <location>
        <begin position="122"/>
        <end position="132"/>
    </location>
</feature>
<organism evidence="2 3">
    <name type="scientific">Pterulicium gracile</name>
    <dbReference type="NCBI Taxonomy" id="1884261"/>
    <lineage>
        <taxon>Eukaryota</taxon>
        <taxon>Fungi</taxon>
        <taxon>Dikarya</taxon>
        <taxon>Basidiomycota</taxon>
        <taxon>Agaricomycotina</taxon>
        <taxon>Agaricomycetes</taxon>
        <taxon>Agaricomycetidae</taxon>
        <taxon>Agaricales</taxon>
        <taxon>Pleurotineae</taxon>
        <taxon>Pterulaceae</taxon>
        <taxon>Pterulicium</taxon>
    </lineage>
</organism>
<dbReference type="AlphaFoldDB" id="A0A5C3QEE2"/>
<name>A0A5C3QEE2_9AGAR</name>
<sequence length="230" mass="25175">MSLSVDDLVNSMSSSHIGQEAIELAALQEYLRQTGFGQPQAGPSSSSSMNMKAPRRRTSYAQLSNTPTAQSPLSTPSGWGGYEAKANAMEEEDEAMVEDLLIPPPPSEPGFHQSQYDYLQNSPSSRSRSTSSAHYNARPQQSQSQSSFDSFTSSDPFYLAQIQQARTHAVIQPSTAFQTSSSSFAVQPSSSPFYAQQHHQHHYQTHPHLAVDTHSHSHGMLVDMAPAYGR</sequence>
<feature type="compositionally biased region" description="Polar residues" evidence="1">
    <location>
        <begin position="112"/>
        <end position="121"/>
    </location>
</feature>
<feature type="compositionally biased region" description="Polar residues" evidence="1">
    <location>
        <begin position="59"/>
        <end position="77"/>
    </location>
</feature>
<accession>A0A5C3QEE2</accession>
<dbReference type="Proteomes" id="UP000305067">
    <property type="component" value="Unassembled WGS sequence"/>
</dbReference>
<evidence type="ECO:0000256" key="1">
    <source>
        <dbReference type="SAM" id="MobiDB-lite"/>
    </source>
</evidence>
<evidence type="ECO:0000313" key="2">
    <source>
        <dbReference type="EMBL" id="TFL00062.1"/>
    </source>
</evidence>
<reference evidence="2 3" key="1">
    <citation type="journal article" date="2019" name="Nat. Ecol. Evol.">
        <title>Megaphylogeny resolves global patterns of mushroom evolution.</title>
        <authorList>
            <person name="Varga T."/>
            <person name="Krizsan K."/>
            <person name="Foldi C."/>
            <person name="Dima B."/>
            <person name="Sanchez-Garcia M."/>
            <person name="Sanchez-Ramirez S."/>
            <person name="Szollosi G.J."/>
            <person name="Szarkandi J.G."/>
            <person name="Papp V."/>
            <person name="Albert L."/>
            <person name="Andreopoulos W."/>
            <person name="Angelini C."/>
            <person name="Antonin V."/>
            <person name="Barry K.W."/>
            <person name="Bougher N.L."/>
            <person name="Buchanan P."/>
            <person name="Buyck B."/>
            <person name="Bense V."/>
            <person name="Catcheside P."/>
            <person name="Chovatia M."/>
            <person name="Cooper J."/>
            <person name="Damon W."/>
            <person name="Desjardin D."/>
            <person name="Finy P."/>
            <person name="Geml J."/>
            <person name="Haridas S."/>
            <person name="Hughes K."/>
            <person name="Justo A."/>
            <person name="Karasinski D."/>
            <person name="Kautmanova I."/>
            <person name="Kiss B."/>
            <person name="Kocsube S."/>
            <person name="Kotiranta H."/>
            <person name="LaButti K.M."/>
            <person name="Lechner B.E."/>
            <person name="Liimatainen K."/>
            <person name="Lipzen A."/>
            <person name="Lukacs Z."/>
            <person name="Mihaltcheva S."/>
            <person name="Morgado L.N."/>
            <person name="Niskanen T."/>
            <person name="Noordeloos M.E."/>
            <person name="Ohm R.A."/>
            <person name="Ortiz-Santana B."/>
            <person name="Ovrebo C."/>
            <person name="Racz N."/>
            <person name="Riley R."/>
            <person name="Savchenko A."/>
            <person name="Shiryaev A."/>
            <person name="Soop K."/>
            <person name="Spirin V."/>
            <person name="Szebenyi C."/>
            <person name="Tomsovsky M."/>
            <person name="Tulloss R.E."/>
            <person name="Uehling J."/>
            <person name="Grigoriev I.V."/>
            <person name="Vagvolgyi C."/>
            <person name="Papp T."/>
            <person name="Martin F.M."/>
            <person name="Miettinen O."/>
            <person name="Hibbett D.S."/>
            <person name="Nagy L.G."/>
        </authorList>
    </citation>
    <scope>NUCLEOTIDE SEQUENCE [LARGE SCALE GENOMIC DNA]</scope>
    <source>
        <strain evidence="2 3">CBS 309.79</strain>
    </source>
</reference>
<dbReference type="EMBL" id="ML178830">
    <property type="protein sequence ID" value="TFL00062.1"/>
    <property type="molecule type" value="Genomic_DNA"/>
</dbReference>
<feature type="region of interest" description="Disordered" evidence="1">
    <location>
        <begin position="35"/>
        <end position="150"/>
    </location>
</feature>
<proteinExistence type="predicted"/>
<feature type="compositionally biased region" description="Low complexity" evidence="1">
    <location>
        <begin position="140"/>
        <end position="150"/>
    </location>
</feature>
<evidence type="ECO:0000313" key="3">
    <source>
        <dbReference type="Proteomes" id="UP000305067"/>
    </source>
</evidence>
<gene>
    <name evidence="2" type="ORF">BDV98DRAFT_594255</name>
</gene>
<dbReference type="OrthoDB" id="3262664at2759"/>
<keyword evidence="3" id="KW-1185">Reference proteome</keyword>